<accession>A0ABT2RLK4</accession>
<feature type="transmembrane region" description="Helical" evidence="1">
    <location>
        <begin position="12"/>
        <end position="34"/>
    </location>
</feature>
<dbReference type="RefSeq" id="WP_158369359.1">
    <property type="nucleotide sequence ID" value="NZ_JAOQJU010000005.1"/>
</dbReference>
<dbReference type="Proteomes" id="UP001652431">
    <property type="component" value="Unassembled WGS sequence"/>
</dbReference>
<evidence type="ECO:0000313" key="3">
    <source>
        <dbReference type="Proteomes" id="UP001652431"/>
    </source>
</evidence>
<proteinExistence type="predicted"/>
<protein>
    <submittedName>
        <fullName evidence="2">Zinc-ribbon domain-containing protein</fullName>
    </submittedName>
</protein>
<feature type="transmembrane region" description="Helical" evidence="1">
    <location>
        <begin position="40"/>
        <end position="57"/>
    </location>
</feature>
<gene>
    <name evidence="2" type="ORF">OCV99_06845</name>
</gene>
<evidence type="ECO:0000313" key="2">
    <source>
        <dbReference type="EMBL" id="MCU6686276.1"/>
    </source>
</evidence>
<keyword evidence="3" id="KW-1185">Reference proteome</keyword>
<name>A0ABT2RLK4_9FIRM</name>
<keyword evidence="1" id="KW-1133">Transmembrane helix</keyword>
<organism evidence="2 3">
    <name type="scientific">Dorea acetigenes</name>
    <dbReference type="NCBI Taxonomy" id="2981787"/>
    <lineage>
        <taxon>Bacteria</taxon>
        <taxon>Bacillati</taxon>
        <taxon>Bacillota</taxon>
        <taxon>Clostridia</taxon>
        <taxon>Lachnospirales</taxon>
        <taxon>Lachnospiraceae</taxon>
        <taxon>Dorea</taxon>
    </lineage>
</organism>
<reference evidence="2 3" key="1">
    <citation type="journal article" date="2021" name="ISME Commun">
        <title>Automated analysis of genomic sequences facilitates high-throughput and comprehensive description of bacteria.</title>
        <authorList>
            <person name="Hitch T.C.A."/>
        </authorList>
    </citation>
    <scope>NUCLEOTIDE SEQUENCE [LARGE SCALE GENOMIC DNA]</scope>
    <source>
        <strain evidence="2 3">Sanger_03</strain>
    </source>
</reference>
<comment type="caution">
    <text evidence="2">The sequence shown here is derived from an EMBL/GenBank/DDBJ whole genome shotgun (WGS) entry which is preliminary data.</text>
</comment>
<dbReference type="EMBL" id="JAOQJU010000005">
    <property type="protein sequence ID" value="MCU6686276.1"/>
    <property type="molecule type" value="Genomic_DNA"/>
</dbReference>
<sequence>MREKLTRFMMGRYGLDSFGQCTLITAVILMLLSSFTRSEILSLLAWALIFYTYFRIFSRNIYKRSAENQTYLTKTYKLRCWFAKTKNQLAQRKTHHIYRCPSCKQKIRIPRGKGKIEIRCPKCNTTFIKRS</sequence>
<evidence type="ECO:0000256" key="1">
    <source>
        <dbReference type="SAM" id="Phobius"/>
    </source>
</evidence>
<keyword evidence="1" id="KW-0472">Membrane</keyword>
<keyword evidence="1" id="KW-0812">Transmembrane</keyword>